<dbReference type="GO" id="GO:0005886">
    <property type="term" value="C:plasma membrane"/>
    <property type="evidence" value="ECO:0007669"/>
    <property type="project" value="UniProtKB-SubCell"/>
</dbReference>
<dbReference type="Pfam" id="PF03323">
    <property type="entry name" value="GerA"/>
    <property type="match status" value="1"/>
</dbReference>
<dbReference type="PANTHER" id="PTHR22550">
    <property type="entry name" value="SPORE GERMINATION PROTEIN"/>
    <property type="match status" value="1"/>
</dbReference>
<keyword evidence="5" id="KW-0812">Transmembrane</keyword>
<protein>
    <submittedName>
        <fullName evidence="6">Spore germination protein KA</fullName>
    </submittedName>
</protein>
<dbReference type="InterPro" id="IPR004995">
    <property type="entry name" value="Spore_Ger"/>
</dbReference>
<dbReference type="InterPro" id="IPR050768">
    <property type="entry name" value="UPF0353/GerABKA_families"/>
</dbReference>
<keyword evidence="5" id="KW-1133">Transmembrane helix</keyword>
<organism evidence="6 7">
    <name type="scientific">Oikeobacillus pervagus</name>
    <dbReference type="NCBI Taxonomy" id="1325931"/>
    <lineage>
        <taxon>Bacteria</taxon>
        <taxon>Bacillati</taxon>
        <taxon>Bacillota</taxon>
        <taxon>Bacilli</taxon>
        <taxon>Bacillales</taxon>
        <taxon>Bacillaceae</taxon>
        <taxon>Oikeobacillus</taxon>
    </lineage>
</organism>
<dbReference type="PANTHER" id="PTHR22550:SF5">
    <property type="entry name" value="LEUCINE ZIPPER PROTEIN 4"/>
    <property type="match status" value="1"/>
</dbReference>
<gene>
    <name evidence="6" type="ORF">J2S13_002454</name>
</gene>
<feature type="transmembrane region" description="Helical" evidence="5">
    <location>
        <begin position="403"/>
        <end position="423"/>
    </location>
</feature>
<evidence type="ECO:0000256" key="3">
    <source>
        <dbReference type="ARBA" id="ARBA00023136"/>
    </source>
</evidence>
<comment type="caution">
    <text evidence="6">The sequence shown here is derived from an EMBL/GenBank/DDBJ whole genome shotgun (WGS) entry which is preliminary data.</text>
</comment>
<dbReference type="PIRSF" id="PIRSF005690">
    <property type="entry name" value="GerBA"/>
    <property type="match status" value="1"/>
</dbReference>
<dbReference type="EMBL" id="JAUSUC010000033">
    <property type="protein sequence ID" value="MDQ0216032.1"/>
    <property type="molecule type" value="Genomic_DNA"/>
</dbReference>
<comment type="similarity">
    <text evidence="2 4">Belongs to the GerABKA family.</text>
</comment>
<evidence type="ECO:0000256" key="1">
    <source>
        <dbReference type="ARBA" id="ARBA00004141"/>
    </source>
</evidence>
<sequence length="504" mass="56800">MGFLKKRAVFKKTKSQTSHSQIKLSPSLKENREIFERHFDYQEDLIYRMFYMKQPDNRKCMLIFMKDITNQEWISQQIMQPLKECEIDPIWLKKEGITSLEEFVLTSGNVSATDDVTMLFDELLSGNAILLIQDETSALSISVGEWASRAIEEPTTQTVVRGPREGFTEKLSTNKALLRKRIRTNKLKIETFKLGEMTQTNVSLVFIQDLADEEIVNEARRRIQKIHIAGILESNNIEELIEDTKWTPFPLVSNTERPDVAAAALLEGKVIVMVDGTPFVLMVPVVFMQFFQTAEDYYSSVFVGSLTRLLRYLSMFIALLAPSIYVALTTFHQEMIPSQLLTNIAAQREGVPFPAFIEALLMEVTFEILREAGIRMPKAVGQAVSVVGAIVIGQAAVEAGFVSAAMVIVVSATAIASFVLPSYNMANTIRLLRFFIMGLAASFGFFGITLGLFLLIVHLCSLRSFGVSYMAPIAPFYGQDQKDTFVRLRHTSFSFKGKLLRKKN</sequence>
<comment type="subcellular location">
    <subcellularLocation>
        <location evidence="4">Cell membrane</location>
    </subcellularLocation>
    <subcellularLocation>
        <location evidence="1">Membrane</location>
        <topology evidence="1">Multi-pass membrane protein</topology>
    </subcellularLocation>
</comment>
<reference evidence="6" key="1">
    <citation type="submission" date="2023-07" db="EMBL/GenBank/DDBJ databases">
        <title>Genomic Encyclopedia of Type Strains, Phase IV (KMG-IV): sequencing the most valuable type-strain genomes for metagenomic binning, comparative biology and taxonomic classification.</title>
        <authorList>
            <person name="Goeker M."/>
        </authorList>
    </citation>
    <scope>NUCLEOTIDE SEQUENCE</scope>
    <source>
        <strain evidence="6">DSM 23947</strain>
    </source>
</reference>
<evidence type="ECO:0000256" key="5">
    <source>
        <dbReference type="SAM" id="Phobius"/>
    </source>
</evidence>
<keyword evidence="3 4" id="KW-0472">Membrane</keyword>
<evidence type="ECO:0000313" key="7">
    <source>
        <dbReference type="Proteomes" id="UP001237207"/>
    </source>
</evidence>
<evidence type="ECO:0000313" key="6">
    <source>
        <dbReference type="EMBL" id="MDQ0216032.1"/>
    </source>
</evidence>
<name>A0AAJ1WHB3_9BACI</name>
<keyword evidence="7" id="KW-1185">Reference proteome</keyword>
<proteinExistence type="inferred from homology"/>
<dbReference type="Proteomes" id="UP001237207">
    <property type="component" value="Unassembled WGS sequence"/>
</dbReference>
<evidence type="ECO:0000256" key="2">
    <source>
        <dbReference type="ARBA" id="ARBA00005278"/>
    </source>
</evidence>
<evidence type="ECO:0000256" key="4">
    <source>
        <dbReference type="PIRNR" id="PIRNR005690"/>
    </source>
</evidence>
<accession>A0AAJ1WHB3</accession>
<dbReference type="RefSeq" id="WP_307258031.1">
    <property type="nucleotide sequence ID" value="NZ_JAUSUC010000033.1"/>
</dbReference>
<feature type="transmembrane region" description="Helical" evidence="5">
    <location>
        <begin position="435"/>
        <end position="459"/>
    </location>
</feature>
<feature type="transmembrane region" description="Helical" evidence="5">
    <location>
        <begin position="312"/>
        <end position="331"/>
    </location>
</feature>
<dbReference type="GO" id="GO:0009847">
    <property type="term" value="P:spore germination"/>
    <property type="evidence" value="ECO:0007669"/>
    <property type="project" value="UniProtKB-UniRule"/>
</dbReference>
<dbReference type="AlphaFoldDB" id="A0AAJ1WHB3"/>
<feature type="transmembrane region" description="Helical" evidence="5">
    <location>
        <begin position="270"/>
        <end position="292"/>
    </location>
</feature>